<proteinExistence type="inferred from homology"/>
<dbReference type="AlphaFoldDB" id="A0A815EMM7"/>
<evidence type="ECO:0000313" key="6">
    <source>
        <dbReference type="EMBL" id="CAF1314489.1"/>
    </source>
</evidence>
<accession>A0A815EMM7</accession>
<organism evidence="6 7">
    <name type="scientific">Adineta ricciae</name>
    <name type="common">Rotifer</name>
    <dbReference type="NCBI Taxonomy" id="249248"/>
    <lineage>
        <taxon>Eukaryota</taxon>
        <taxon>Metazoa</taxon>
        <taxon>Spiralia</taxon>
        <taxon>Gnathifera</taxon>
        <taxon>Rotifera</taxon>
        <taxon>Eurotatoria</taxon>
        <taxon>Bdelloidea</taxon>
        <taxon>Adinetida</taxon>
        <taxon>Adinetidae</taxon>
        <taxon>Adineta</taxon>
    </lineage>
</organism>
<protein>
    <recommendedName>
        <fullName evidence="3">1,4-alpha-glucan branching enzyme</fullName>
        <ecNumber evidence="3">2.4.1.18</ecNumber>
    </recommendedName>
</protein>
<dbReference type="GO" id="GO:0005737">
    <property type="term" value="C:cytoplasm"/>
    <property type="evidence" value="ECO:0007669"/>
    <property type="project" value="TreeGrafter"/>
</dbReference>
<dbReference type="EC" id="2.4.1.18" evidence="3"/>
<dbReference type="Proteomes" id="UP000663828">
    <property type="component" value="Unassembled WGS sequence"/>
</dbReference>
<dbReference type="SUPFAM" id="SSF51011">
    <property type="entry name" value="Glycosyl hydrolase domain"/>
    <property type="match status" value="1"/>
</dbReference>
<dbReference type="GO" id="GO:0043169">
    <property type="term" value="F:cation binding"/>
    <property type="evidence" value="ECO:0007669"/>
    <property type="project" value="InterPro"/>
</dbReference>
<evidence type="ECO:0000259" key="5">
    <source>
        <dbReference type="SMART" id="SM00642"/>
    </source>
</evidence>
<evidence type="ECO:0000256" key="1">
    <source>
        <dbReference type="ARBA" id="ARBA00000826"/>
    </source>
</evidence>
<dbReference type="InterPro" id="IPR006048">
    <property type="entry name" value="A-amylase/branching_C"/>
</dbReference>
<evidence type="ECO:0000256" key="4">
    <source>
        <dbReference type="ARBA" id="ARBA00022679"/>
    </source>
</evidence>
<keyword evidence="7" id="KW-1185">Reference proteome</keyword>
<dbReference type="SUPFAM" id="SSF51445">
    <property type="entry name" value="(Trans)glycosidases"/>
    <property type="match status" value="1"/>
</dbReference>
<dbReference type="GO" id="GO:0005975">
    <property type="term" value="P:carbohydrate metabolic process"/>
    <property type="evidence" value="ECO:0007669"/>
    <property type="project" value="InterPro"/>
</dbReference>
<dbReference type="Gene3D" id="2.60.40.1180">
    <property type="entry name" value="Golgi alpha-mannosidase II"/>
    <property type="match status" value="1"/>
</dbReference>
<feature type="domain" description="Glycosyl hydrolase family 13 catalytic" evidence="5">
    <location>
        <begin position="31"/>
        <end position="424"/>
    </location>
</feature>
<dbReference type="InterPro" id="IPR017853">
    <property type="entry name" value="GH"/>
</dbReference>
<dbReference type="PANTHER" id="PTHR43651">
    <property type="entry name" value="1,4-ALPHA-GLUCAN-BRANCHING ENZYME"/>
    <property type="match status" value="1"/>
</dbReference>
<dbReference type="SMART" id="SM00642">
    <property type="entry name" value="Aamy"/>
    <property type="match status" value="1"/>
</dbReference>
<comment type="caution">
    <text evidence="6">The sequence shown here is derived from an EMBL/GenBank/DDBJ whole genome shotgun (WGS) entry which is preliminary data.</text>
</comment>
<dbReference type="GO" id="GO:0003844">
    <property type="term" value="F:1,4-alpha-glucan branching enzyme activity"/>
    <property type="evidence" value="ECO:0007669"/>
    <property type="project" value="UniProtKB-EC"/>
</dbReference>
<sequence>MMKQLIKWNDQNWMKQRSQADQVRSPLLIYEIQAKSWKNSTYKPLKFRQIAAELVSYCQQMGFTHVEMYGVLEHTHQGRRGYQVSNFFAPYRHSGACDDLKYLIDLLHQNIIGVILDRIPTHYHHWHEFHFYSTSLHEYDGTNLHASSSSPWGTLHFDFDNEETRRLLFATAFYYLDRLHIGAIRFDAVSQMIRRKHKDMPSTISFLHELNQMIHTKYPGVLCITEGAEGYLNLTTTMGFDLKLNIGWSHDARNRLRTPYAERPQHLKENVSDTLNWSRWGPDKMILTLSNDDTDSGERNNEVVQPVSWYQCFRRDLSSMDWSLANSTSLHGKIQECIRDLNHLYIQHPQFWQYSELDLSCIYEYDPNLVIAYHRGIYNNRRIVIIHNFSNRGSKTYDIYLQKSDPNVARIQNVTEIFNTDHAKYGGSGLFENQQIVYYKKLGSAEANNVVREFESKLNADYSDKITCPNSISPVPADIETKANEWVKAKSYEDRCFGHDIRAILGNWDTLMTHFRNELNEKRKEMIDDPWENAMITADQLSFSKESDRLIFCFKETLAPIFTKKAGPLIQQINTFLGREIGAIVPTTFLSDAIQELLEFIINQVYAAFGGTGGKKLSSWKNILIELCLFILKWILLLLVQNLIKLLESGYPLIALLLRITPFFIRQT</sequence>
<gene>
    <name evidence="6" type="ORF">XAT740_LOCUS29567</name>
</gene>
<dbReference type="PANTHER" id="PTHR43651:SF3">
    <property type="entry name" value="1,4-ALPHA-GLUCAN-BRANCHING ENZYME"/>
    <property type="match status" value="1"/>
</dbReference>
<dbReference type="Pfam" id="PF02806">
    <property type="entry name" value="Alpha-amylase_C"/>
    <property type="match status" value="1"/>
</dbReference>
<dbReference type="InterPro" id="IPR006047">
    <property type="entry name" value="GH13_cat_dom"/>
</dbReference>
<dbReference type="Gene3D" id="3.20.20.80">
    <property type="entry name" value="Glycosidases"/>
    <property type="match status" value="1"/>
</dbReference>
<comment type="similarity">
    <text evidence="2">Belongs to the glycosyl hydrolase 13 family. GlgB subfamily.</text>
</comment>
<comment type="catalytic activity">
    <reaction evidence="1">
        <text>Transfers a segment of a (1-&gt;4)-alpha-D-glucan chain to a primary hydroxy group in a similar glucan chain.</text>
        <dbReference type="EC" id="2.4.1.18"/>
    </reaction>
</comment>
<dbReference type="InterPro" id="IPR013780">
    <property type="entry name" value="Glyco_hydro_b"/>
</dbReference>
<evidence type="ECO:0000256" key="2">
    <source>
        <dbReference type="ARBA" id="ARBA00009000"/>
    </source>
</evidence>
<keyword evidence="4" id="KW-0808">Transferase</keyword>
<evidence type="ECO:0000256" key="3">
    <source>
        <dbReference type="ARBA" id="ARBA00012541"/>
    </source>
</evidence>
<name>A0A815EMM7_ADIRI</name>
<dbReference type="EMBL" id="CAJNOR010002583">
    <property type="protein sequence ID" value="CAF1314489.1"/>
    <property type="molecule type" value="Genomic_DNA"/>
</dbReference>
<evidence type="ECO:0000313" key="7">
    <source>
        <dbReference type="Proteomes" id="UP000663828"/>
    </source>
</evidence>
<reference evidence="6" key="1">
    <citation type="submission" date="2021-02" db="EMBL/GenBank/DDBJ databases">
        <authorList>
            <person name="Nowell W R."/>
        </authorList>
    </citation>
    <scope>NUCLEOTIDE SEQUENCE</scope>
</reference>